<keyword evidence="4" id="KW-1185">Reference proteome</keyword>
<organism evidence="3 4">
    <name type="scientific">Rhizopus delemar</name>
    <dbReference type="NCBI Taxonomy" id="936053"/>
    <lineage>
        <taxon>Eukaryota</taxon>
        <taxon>Fungi</taxon>
        <taxon>Fungi incertae sedis</taxon>
        <taxon>Mucoromycota</taxon>
        <taxon>Mucoromycotina</taxon>
        <taxon>Mucoromycetes</taxon>
        <taxon>Mucorales</taxon>
        <taxon>Mucorineae</taxon>
        <taxon>Rhizopodaceae</taxon>
        <taxon>Rhizopus</taxon>
    </lineage>
</organism>
<sequence>MWLVLMTVIRLLEELSSSIASRASTDRILRECKPSGTMNHLLFVVEQQIEILSKQSKQNPPAALTAQSLDEITSNTKRMVKTEGENTPNNPNDIPAPKKIM</sequence>
<name>A0A9P6Z4P2_9FUNG</name>
<protein>
    <submittedName>
        <fullName evidence="3">Uncharacterized protein</fullName>
    </submittedName>
</protein>
<evidence type="ECO:0000313" key="3">
    <source>
        <dbReference type="EMBL" id="KAG1570712.1"/>
    </source>
</evidence>
<dbReference type="AlphaFoldDB" id="A0A9P6Z4P2"/>
<comment type="caution">
    <text evidence="3">The sequence shown here is derived from an EMBL/GenBank/DDBJ whole genome shotgun (WGS) entry which is preliminary data.</text>
</comment>
<evidence type="ECO:0000256" key="1">
    <source>
        <dbReference type="SAM" id="MobiDB-lite"/>
    </source>
</evidence>
<feature type="region of interest" description="Disordered" evidence="1">
    <location>
        <begin position="79"/>
        <end position="101"/>
    </location>
</feature>
<accession>A0A9P6Z4P2</accession>
<feature type="signal peptide" evidence="2">
    <location>
        <begin position="1"/>
        <end position="18"/>
    </location>
</feature>
<dbReference type="Proteomes" id="UP000740926">
    <property type="component" value="Unassembled WGS sequence"/>
</dbReference>
<evidence type="ECO:0000313" key="4">
    <source>
        <dbReference type="Proteomes" id="UP000740926"/>
    </source>
</evidence>
<dbReference type="EMBL" id="JAANIU010000683">
    <property type="protein sequence ID" value="KAG1570712.1"/>
    <property type="molecule type" value="Genomic_DNA"/>
</dbReference>
<evidence type="ECO:0000256" key="2">
    <source>
        <dbReference type="SAM" id="SignalP"/>
    </source>
</evidence>
<reference evidence="3 4" key="1">
    <citation type="journal article" date="2020" name="Microb. Genom.">
        <title>Genetic diversity of clinical and environmental Mucorales isolates obtained from an investigation of mucormycosis cases among solid organ transplant recipients.</title>
        <authorList>
            <person name="Nguyen M.H."/>
            <person name="Kaul D."/>
            <person name="Muto C."/>
            <person name="Cheng S.J."/>
            <person name="Richter R.A."/>
            <person name="Bruno V.M."/>
            <person name="Liu G."/>
            <person name="Beyhan S."/>
            <person name="Sundermann A.J."/>
            <person name="Mounaud S."/>
            <person name="Pasculle A.W."/>
            <person name="Nierman W.C."/>
            <person name="Driscoll E."/>
            <person name="Cumbie R."/>
            <person name="Clancy C.J."/>
            <person name="Dupont C.L."/>
        </authorList>
    </citation>
    <scope>NUCLEOTIDE SEQUENCE [LARGE SCALE GENOMIC DNA]</scope>
    <source>
        <strain evidence="3 4">GL24</strain>
    </source>
</reference>
<gene>
    <name evidence="3" type="ORF">G6F50_005249</name>
</gene>
<proteinExistence type="predicted"/>
<keyword evidence="2" id="KW-0732">Signal</keyword>
<feature type="chain" id="PRO_5040398009" evidence="2">
    <location>
        <begin position="19"/>
        <end position="101"/>
    </location>
</feature>